<feature type="region of interest" description="Disordered" evidence="1">
    <location>
        <begin position="198"/>
        <end position="276"/>
    </location>
</feature>
<name>A0A8T1E0K9_9STRA</name>
<evidence type="ECO:0000313" key="3">
    <source>
        <dbReference type="EMBL" id="KAG2947612.1"/>
    </source>
</evidence>
<feature type="compositionally biased region" description="Basic and acidic residues" evidence="1">
    <location>
        <begin position="254"/>
        <end position="276"/>
    </location>
</feature>
<feature type="domain" description="Ty3 transposon capsid-like protein" evidence="2">
    <location>
        <begin position="1"/>
        <end position="138"/>
    </location>
</feature>
<evidence type="ECO:0000259" key="2">
    <source>
        <dbReference type="Pfam" id="PF19259"/>
    </source>
</evidence>
<evidence type="ECO:0000256" key="1">
    <source>
        <dbReference type="SAM" id="MobiDB-lite"/>
    </source>
</evidence>
<accession>A0A8T1E0K9</accession>
<dbReference type="InterPro" id="IPR045358">
    <property type="entry name" value="Ty3_capsid"/>
</dbReference>
<dbReference type="VEuPathDB" id="FungiDB:PC110_g23856"/>
<dbReference type="AlphaFoldDB" id="A0A8T1E0K9"/>
<evidence type="ECO:0000313" key="4">
    <source>
        <dbReference type="Proteomes" id="UP000736787"/>
    </source>
</evidence>
<feature type="compositionally biased region" description="Basic and acidic residues" evidence="1">
    <location>
        <begin position="198"/>
        <end position="208"/>
    </location>
</feature>
<dbReference type="VEuPathDB" id="FungiDB:PC110_g23202"/>
<protein>
    <recommendedName>
        <fullName evidence="2">Ty3 transposon capsid-like protein domain-containing protein</fullName>
    </recommendedName>
</protein>
<comment type="caution">
    <text evidence="3">The sequence shown here is derived from an EMBL/GenBank/DDBJ whole genome shotgun (WGS) entry which is preliminary data.</text>
</comment>
<gene>
    <name evidence="3" type="ORF">PC117_g6648</name>
</gene>
<proteinExistence type="predicted"/>
<sequence>MEKPASGWFLHWSSTTRDTWGIFREHVLQHFEASNYQSVLREKLQRLKQTVDIETYNGEYSALIFRVERMSVLDQVLCYANGLKSRTRSYVKLENPETLSEAMDVAVKRWVNANKLETTKFSDKNIRVKLGDNQIVEAELEVLPLEIMDLQPQIDWRARQIEGTKTKTLRWERSGETCGPIEEGGPVITSGLRRSVEAKDLSAKRPDSCRGAAQETDVKSAVQPDCEAVQRDSPSVVREQQGNAAAGKGSVVKDGVEPSERRGTAREARDSSSTKGKETIVEKMFTIGIVNETGVQTKYITRKKLWKFLRIKTKSSDEPGFMLVLSNETIKQVERSLQ</sequence>
<dbReference type="Pfam" id="PF19259">
    <property type="entry name" value="Ty3_capsid"/>
    <property type="match status" value="1"/>
</dbReference>
<organism evidence="3 4">
    <name type="scientific">Phytophthora cactorum</name>
    <dbReference type="NCBI Taxonomy" id="29920"/>
    <lineage>
        <taxon>Eukaryota</taxon>
        <taxon>Sar</taxon>
        <taxon>Stramenopiles</taxon>
        <taxon>Oomycota</taxon>
        <taxon>Peronosporomycetes</taxon>
        <taxon>Peronosporales</taxon>
        <taxon>Peronosporaceae</taxon>
        <taxon>Phytophthora</taxon>
    </lineage>
</organism>
<dbReference type="Proteomes" id="UP000736787">
    <property type="component" value="Unassembled WGS sequence"/>
</dbReference>
<dbReference type="EMBL" id="RCMK01000128">
    <property type="protein sequence ID" value="KAG2947612.1"/>
    <property type="molecule type" value="Genomic_DNA"/>
</dbReference>
<reference evidence="3" key="1">
    <citation type="submission" date="2018-10" db="EMBL/GenBank/DDBJ databases">
        <title>Effector identification in a new, highly contiguous assembly of the strawberry crown rot pathogen Phytophthora cactorum.</title>
        <authorList>
            <person name="Armitage A.D."/>
            <person name="Nellist C.F."/>
            <person name="Bates H."/>
            <person name="Vickerstaff R.J."/>
            <person name="Harrison R.J."/>
        </authorList>
    </citation>
    <scope>NUCLEOTIDE SEQUENCE</scope>
    <source>
        <strain evidence="3">4040</strain>
    </source>
</reference>